<organism evidence="1 2">
    <name type="scientific">Flavobacterium terrae</name>
    <dbReference type="NCBI Taxonomy" id="415425"/>
    <lineage>
        <taxon>Bacteria</taxon>
        <taxon>Pseudomonadati</taxon>
        <taxon>Bacteroidota</taxon>
        <taxon>Flavobacteriia</taxon>
        <taxon>Flavobacteriales</taxon>
        <taxon>Flavobacteriaceae</taxon>
        <taxon>Flavobacterium</taxon>
    </lineage>
</organism>
<evidence type="ECO:0008006" key="3">
    <source>
        <dbReference type="Google" id="ProtNLM"/>
    </source>
</evidence>
<accession>A0A1M6HHB7</accession>
<proteinExistence type="predicted"/>
<sequence length="297" mass="34522">MGYKEFFPFGTKSIEIIFNCSECGEEIVSEEHSIPHPNYLAEKASDSHNGITVNECCESCGTEYEININVGYGDAYVEIDDVEDDDILEIIEHQEEEDDEYYNDQIDSILSTTNYYDIFFNEIENLKSLNDVDLRNNNLQKTLLRQIYSSTISCLEDYLSSTLVFEVFNSEENFKNFVKTNPKIKDRKFSLNEIYDELGKIEDVVKKELLDVIYHDLPKVRNMYQDSLKIKFPEIGDLMLIIKTRHDMVHRNGKNKEGKIIEINEAIIDDVISKVSEFVLELESKIRPEEKMKGVIN</sequence>
<gene>
    <name evidence="1" type="ORF">SAMN05444363_0012</name>
</gene>
<dbReference type="AlphaFoldDB" id="A0A1M6HHB7"/>
<evidence type="ECO:0000313" key="2">
    <source>
        <dbReference type="Proteomes" id="UP000184488"/>
    </source>
</evidence>
<evidence type="ECO:0000313" key="1">
    <source>
        <dbReference type="EMBL" id="SHJ21575.1"/>
    </source>
</evidence>
<dbReference type="OrthoDB" id="1340280at2"/>
<reference evidence="2" key="1">
    <citation type="submission" date="2016-11" db="EMBL/GenBank/DDBJ databases">
        <authorList>
            <person name="Varghese N."/>
            <person name="Submissions S."/>
        </authorList>
    </citation>
    <scope>NUCLEOTIDE SEQUENCE [LARGE SCALE GENOMIC DNA]</scope>
    <source>
        <strain evidence="2">DSM 18829</strain>
    </source>
</reference>
<keyword evidence="2" id="KW-1185">Reference proteome</keyword>
<dbReference type="EMBL" id="FQZI01000010">
    <property type="protein sequence ID" value="SHJ21575.1"/>
    <property type="molecule type" value="Genomic_DNA"/>
</dbReference>
<dbReference type="Proteomes" id="UP000184488">
    <property type="component" value="Unassembled WGS sequence"/>
</dbReference>
<dbReference type="STRING" id="415425.SAMN05444363_0012"/>
<protein>
    <recommendedName>
        <fullName evidence="3">RiboL-PSP-HEPN domain-containing protein</fullName>
    </recommendedName>
</protein>
<dbReference type="RefSeq" id="WP_073312304.1">
    <property type="nucleotide sequence ID" value="NZ_FQZI01000010.1"/>
</dbReference>
<name>A0A1M6HHB7_9FLAO</name>